<organism evidence="9 10">
    <name type="scientific">Durio zibethinus</name>
    <name type="common">Durian</name>
    <dbReference type="NCBI Taxonomy" id="66656"/>
    <lineage>
        <taxon>Eukaryota</taxon>
        <taxon>Viridiplantae</taxon>
        <taxon>Streptophyta</taxon>
        <taxon>Embryophyta</taxon>
        <taxon>Tracheophyta</taxon>
        <taxon>Spermatophyta</taxon>
        <taxon>Magnoliopsida</taxon>
        <taxon>eudicotyledons</taxon>
        <taxon>Gunneridae</taxon>
        <taxon>Pentapetalae</taxon>
        <taxon>rosids</taxon>
        <taxon>malvids</taxon>
        <taxon>Malvales</taxon>
        <taxon>Malvaceae</taxon>
        <taxon>Helicteroideae</taxon>
        <taxon>Durio</taxon>
    </lineage>
</organism>
<keyword evidence="4" id="KW-0547">Nucleotide-binding</keyword>
<dbReference type="InterPro" id="IPR042197">
    <property type="entry name" value="Apaf_helical"/>
</dbReference>
<gene>
    <name evidence="10" type="primary">LOC111288834</name>
</gene>
<dbReference type="RefSeq" id="XP_022735533.1">
    <property type="nucleotide sequence ID" value="XM_022879798.1"/>
</dbReference>
<evidence type="ECO:0000313" key="10">
    <source>
        <dbReference type="RefSeq" id="XP_022735533.1"/>
    </source>
</evidence>
<evidence type="ECO:0000259" key="7">
    <source>
        <dbReference type="Pfam" id="PF00931"/>
    </source>
</evidence>
<dbReference type="InterPro" id="IPR002182">
    <property type="entry name" value="NB-ARC"/>
</dbReference>
<keyword evidence="3" id="KW-0677">Repeat</keyword>
<dbReference type="PANTHER" id="PTHR33463">
    <property type="entry name" value="NB-ARC DOMAIN-CONTAINING PROTEIN-RELATED"/>
    <property type="match status" value="1"/>
</dbReference>
<sequence length="608" mass="68837">MKCFNWCPSWGWRYCLRKKVAKKTISIDKLLVSCNFPRVGHRAPLEGIEFFTSKDFMPNESSNFTFNEIIKALNTDGVNMIGLYGMPGVGKTTLAKEAGKHAKEQKLFDKVVMATMSQAPNLSKIQDKIAELLGLKFEASTKEGKAEELQRRLQGVEKILIIIDDVWNEFKLQTVGIPFGVEHGGEAWALFKDTVGLKDVSLRLNDVAKEVASECNAIATIGKELKGASLDGWKAANKRLKDSRHLDNEEVSQGIYNCLKLSYDYLKGDNIRTCFLLCSLFPEDWDIDIESLVMFAIGHGLFSHIYLIEDLRREIREALRKLQEAGLLLRTDNDDDERYVSMHDVVRDFAHWITSTGKNIFMVKEGLMEWPISERCESHTAISFWNSKINIFPEKLEFPELKILIFTGKTLVEAAIAFVEGMKALRVLHLQDVIFSLEVLKFVTNLRTLCLVNCELENISSLGNLKNLEILAFSDTNIYELPEELVALRTDQFPPNLLSRLTSLQQLHVTCENNVNLSELNSLSRLTELSLRVSTAQCFPENFVAFKELLCNVENLNLEDVKGHKNIVPNVDPKGLNELTSLELGDCDDMECLMDTTGEKERTTAFSN</sequence>
<dbReference type="Gene3D" id="3.80.10.10">
    <property type="entry name" value="Ribonuclease Inhibitor"/>
    <property type="match status" value="1"/>
</dbReference>
<dbReference type="PANTHER" id="PTHR33463:SF203">
    <property type="entry name" value="AAA+ ATPASE DOMAIN-CONTAINING PROTEIN"/>
    <property type="match status" value="1"/>
</dbReference>
<dbReference type="GO" id="GO:0005524">
    <property type="term" value="F:ATP binding"/>
    <property type="evidence" value="ECO:0007669"/>
    <property type="project" value="UniProtKB-KW"/>
</dbReference>
<dbReference type="GO" id="GO:0006952">
    <property type="term" value="P:defense response"/>
    <property type="evidence" value="ECO:0007669"/>
    <property type="project" value="UniProtKB-KW"/>
</dbReference>
<dbReference type="Gene3D" id="3.40.50.300">
    <property type="entry name" value="P-loop containing nucleotide triphosphate hydrolases"/>
    <property type="match status" value="1"/>
</dbReference>
<protein>
    <submittedName>
        <fullName evidence="10">Probable disease resistance protein At4g27220</fullName>
    </submittedName>
</protein>
<evidence type="ECO:0000256" key="4">
    <source>
        <dbReference type="ARBA" id="ARBA00022741"/>
    </source>
</evidence>
<reference evidence="10" key="1">
    <citation type="submission" date="2025-08" db="UniProtKB">
        <authorList>
            <consortium name="RefSeq"/>
        </authorList>
    </citation>
    <scope>IDENTIFICATION</scope>
    <source>
        <tissue evidence="10">Fruit stalk</tissue>
    </source>
</reference>
<dbReference type="InterPro" id="IPR032675">
    <property type="entry name" value="LRR_dom_sf"/>
</dbReference>
<dbReference type="Gene3D" id="1.10.8.430">
    <property type="entry name" value="Helical domain of apoptotic protease-activating factors"/>
    <property type="match status" value="1"/>
</dbReference>
<dbReference type="AlphaFoldDB" id="A0A6P5Y517"/>
<keyword evidence="2" id="KW-0433">Leucine-rich repeat</keyword>
<evidence type="ECO:0000313" key="9">
    <source>
        <dbReference type="Proteomes" id="UP000515121"/>
    </source>
</evidence>
<name>A0A6P5Y517_DURZI</name>
<evidence type="ECO:0000256" key="3">
    <source>
        <dbReference type="ARBA" id="ARBA00022737"/>
    </source>
</evidence>
<dbReference type="Pfam" id="PF23598">
    <property type="entry name" value="LRR_14"/>
    <property type="match status" value="1"/>
</dbReference>
<dbReference type="InterPro" id="IPR055414">
    <property type="entry name" value="LRR_R13L4/SHOC2-like"/>
</dbReference>
<dbReference type="InterPro" id="IPR050905">
    <property type="entry name" value="Plant_NBS-LRR"/>
</dbReference>
<dbReference type="GO" id="GO:0043531">
    <property type="term" value="F:ADP binding"/>
    <property type="evidence" value="ECO:0007669"/>
    <property type="project" value="InterPro"/>
</dbReference>
<evidence type="ECO:0000256" key="2">
    <source>
        <dbReference type="ARBA" id="ARBA00022614"/>
    </source>
</evidence>
<dbReference type="SUPFAM" id="SSF52540">
    <property type="entry name" value="P-loop containing nucleoside triphosphate hydrolases"/>
    <property type="match status" value="1"/>
</dbReference>
<evidence type="ECO:0000259" key="8">
    <source>
        <dbReference type="Pfam" id="PF23598"/>
    </source>
</evidence>
<evidence type="ECO:0000256" key="1">
    <source>
        <dbReference type="ARBA" id="ARBA00008894"/>
    </source>
</evidence>
<dbReference type="GeneID" id="111288834"/>
<feature type="domain" description="NB-ARC" evidence="7">
    <location>
        <begin position="66"/>
        <end position="180"/>
    </location>
</feature>
<dbReference type="Proteomes" id="UP000515121">
    <property type="component" value="Unplaced"/>
</dbReference>
<dbReference type="InterPro" id="IPR027417">
    <property type="entry name" value="P-loop_NTPase"/>
</dbReference>
<dbReference type="PROSITE" id="PS51450">
    <property type="entry name" value="LRR"/>
    <property type="match status" value="1"/>
</dbReference>
<proteinExistence type="inferred from homology"/>
<keyword evidence="6" id="KW-0067">ATP-binding</keyword>
<accession>A0A6P5Y517</accession>
<dbReference type="Pfam" id="PF00931">
    <property type="entry name" value="NB-ARC"/>
    <property type="match status" value="1"/>
</dbReference>
<dbReference type="OrthoDB" id="998111at2759"/>
<dbReference type="KEGG" id="dzi:111288834"/>
<dbReference type="InterPro" id="IPR036388">
    <property type="entry name" value="WH-like_DNA-bd_sf"/>
</dbReference>
<dbReference type="PRINTS" id="PR00364">
    <property type="entry name" value="DISEASERSIST"/>
</dbReference>
<keyword evidence="9" id="KW-1185">Reference proteome</keyword>
<dbReference type="SUPFAM" id="SSF52058">
    <property type="entry name" value="L domain-like"/>
    <property type="match status" value="1"/>
</dbReference>
<dbReference type="InterPro" id="IPR001611">
    <property type="entry name" value="Leu-rich_rpt"/>
</dbReference>
<evidence type="ECO:0000256" key="5">
    <source>
        <dbReference type="ARBA" id="ARBA00022821"/>
    </source>
</evidence>
<evidence type="ECO:0000256" key="6">
    <source>
        <dbReference type="ARBA" id="ARBA00022840"/>
    </source>
</evidence>
<feature type="domain" description="Disease resistance R13L4/SHOC-2-like LRR" evidence="8">
    <location>
        <begin position="421"/>
        <end position="580"/>
    </location>
</feature>
<keyword evidence="5" id="KW-0611">Plant defense</keyword>
<comment type="similarity">
    <text evidence="1">Belongs to the disease resistance NB-LRR family.</text>
</comment>
<dbReference type="Gene3D" id="1.10.10.10">
    <property type="entry name" value="Winged helix-like DNA-binding domain superfamily/Winged helix DNA-binding domain"/>
    <property type="match status" value="1"/>
</dbReference>